<keyword evidence="2" id="KW-1185">Reference proteome</keyword>
<accession>A0ABQ8P090</accession>
<comment type="caution">
    <text evidence="1">The sequence shown here is derived from an EMBL/GenBank/DDBJ whole genome shotgun (WGS) entry which is preliminary data.</text>
</comment>
<evidence type="ECO:0000313" key="2">
    <source>
        <dbReference type="Proteomes" id="UP001059893"/>
    </source>
</evidence>
<reference evidence="1" key="1">
    <citation type="submission" date="2021-01" db="EMBL/GenBank/DDBJ databases">
        <title>Deciphering the adaptive evolutionary patterns associated with biogeogrpahic diversity in the finger millet blast pathogen Magnaporthe oryzae in Eastern Africa.</title>
        <authorList>
            <person name="Onyema G."/>
            <person name="Shittu T.A."/>
            <person name="Dodsworth S."/>
            <person name="Devilliers S."/>
            <person name="Muthumeenakshi S."/>
            <person name="Sreenivasaprasad S."/>
        </authorList>
    </citation>
    <scope>NUCLEOTIDE SEQUENCE</scope>
    <source>
        <strain evidence="1">D15/s37</strain>
    </source>
</reference>
<proteinExistence type="predicted"/>
<organism evidence="1 2">
    <name type="scientific">Pyricularia grisea</name>
    <name type="common">Crabgrass-specific blast fungus</name>
    <name type="synonym">Magnaporthe grisea</name>
    <dbReference type="NCBI Taxonomy" id="148305"/>
    <lineage>
        <taxon>Eukaryota</taxon>
        <taxon>Fungi</taxon>
        <taxon>Dikarya</taxon>
        <taxon>Ascomycota</taxon>
        <taxon>Pezizomycotina</taxon>
        <taxon>Sordariomycetes</taxon>
        <taxon>Sordariomycetidae</taxon>
        <taxon>Magnaporthales</taxon>
        <taxon>Pyriculariaceae</taxon>
        <taxon>Pyricularia</taxon>
    </lineage>
</organism>
<name>A0ABQ8P090_PYRGI</name>
<dbReference type="EMBL" id="JABSND010000007">
    <property type="protein sequence ID" value="KAI6304135.1"/>
    <property type="molecule type" value="Genomic_DNA"/>
</dbReference>
<evidence type="ECO:0000313" key="1">
    <source>
        <dbReference type="EMBL" id="KAI6304135.1"/>
    </source>
</evidence>
<sequence length="53" mass="5604">MLPTSREAPLCDAIFHVENAHSIQALGSTPTSSSPVTFGPKSALLLPRLLMAK</sequence>
<protein>
    <submittedName>
        <fullName evidence="1">Uncharacterized protein</fullName>
    </submittedName>
</protein>
<gene>
    <name evidence="1" type="ORF">MCOR33_000882</name>
</gene>
<dbReference type="Proteomes" id="UP001059893">
    <property type="component" value="Unassembled WGS sequence"/>
</dbReference>